<evidence type="ECO:0000313" key="1">
    <source>
        <dbReference type="EMBL" id="AXH00242.1"/>
    </source>
</evidence>
<reference evidence="3" key="1">
    <citation type="journal article" date="2014" name="Int. J. Syst. Evol. Microbiol.">
        <title>Complete genome of a new Firmicutes species belonging to the dominant human colonic microbiota ('Ruminococcus bicirculans') reveals two chromosomes and a selective capacity to utilize plant glucans.</title>
        <authorList>
            <consortium name="NISC Comparative Sequencing Program"/>
            <person name="Wegmann U."/>
            <person name="Louis P."/>
            <person name="Goesmann A."/>
            <person name="Henrissat B."/>
            <person name="Duncan S.H."/>
            <person name="Flint H.J."/>
        </authorList>
    </citation>
    <scope>NUCLEOTIDE SEQUENCE</scope>
    <source>
        <strain evidence="3">CGMCC 1.8884</strain>
    </source>
</reference>
<dbReference type="EMBL" id="BMLZ01000046">
    <property type="protein sequence ID" value="GGP30998.1"/>
    <property type="molecule type" value="Genomic_DNA"/>
</dbReference>
<dbReference type="EMBL" id="BMMA01000038">
    <property type="protein sequence ID" value="GGI91538.1"/>
    <property type="molecule type" value="Genomic_DNA"/>
</dbReference>
<dbReference type="RefSeq" id="WP_017871412.1">
    <property type="nucleotide sequence ID" value="NZ_BMLZ01000046.1"/>
</dbReference>
<dbReference type="Proteomes" id="UP000652720">
    <property type="component" value="Unassembled WGS sequence"/>
</dbReference>
<geneLocation type="plasmid" evidence="1">
    <name>pDrdA</name>
</geneLocation>
<gene>
    <name evidence="1" type="ORF">DVJ83_13655</name>
    <name evidence="3" type="ORF">GCM10008021_26490</name>
    <name evidence="2" type="ORF">GCM10010914_27490</name>
</gene>
<reference evidence="5" key="4">
    <citation type="journal article" date="2019" name="Int. J. Syst. Evol. Microbiol.">
        <title>The Global Catalogue of Microorganisms (GCM) 10K type strain sequencing project: providing services to taxonomists for standard genome sequencing and annotation.</title>
        <authorList>
            <consortium name="The Broad Institute Genomics Platform"/>
            <consortium name="The Broad Institute Genome Sequencing Center for Infectious Disease"/>
            <person name="Wu L."/>
            <person name="Ma J."/>
        </authorList>
    </citation>
    <scope>NUCLEOTIDE SEQUENCE [LARGE SCALE GENOMIC DNA]</scope>
    <source>
        <strain evidence="5">CGMCC 1.8884</strain>
    </source>
</reference>
<name>A0A345IKL9_9DEIO</name>
<reference evidence="2" key="5">
    <citation type="submission" date="2023-08" db="EMBL/GenBank/DDBJ databases">
        <authorList>
            <person name="Sun Q."/>
            <person name="Zhou Y."/>
        </authorList>
    </citation>
    <scope>NUCLEOTIDE SEQUENCE</scope>
    <source>
        <strain evidence="3">CGMCC 1.8884</strain>
        <strain evidence="2">CGMCC 1.8885</strain>
    </source>
</reference>
<organism evidence="1 4">
    <name type="scientific">Deinococcus wulumuqiensis</name>
    <dbReference type="NCBI Taxonomy" id="980427"/>
    <lineage>
        <taxon>Bacteria</taxon>
        <taxon>Thermotogati</taxon>
        <taxon>Deinococcota</taxon>
        <taxon>Deinococci</taxon>
        <taxon>Deinococcales</taxon>
        <taxon>Deinococcaceae</taxon>
        <taxon>Deinococcus</taxon>
    </lineage>
</organism>
<dbReference type="AlphaFoldDB" id="A0A345IKL9"/>
<keyword evidence="1" id="KW-0614">Plasmid</keyword>
<dbReference type="EMBL" id="CP031159">
    <property type="protein sequence ID" value="AXH00242.1"/>
    <property type="molecule type" value="Genomic_DNA"/>
</dbReference>
<evidence type="ECO:0000313" key="3">
    <source>
        <dbReference type="EMBL" id="GGP30998.1"/>
    </source>
</evidence>
<keyword evidence="5" id="KW-1185">Reference proteome</keyword>
<evidence type="ECO:0000313" key="2">
    <source>
        <dbReference type="EMBL" id="GGI91538.1"/>
    </source>
</evidence>
<evidence type="ECO:0000313" key="5">
    <source>
        <dbReference type="Proteomes" id="UP000630135"/>
    </source>
</evidence>
<reference evidence="1 4" key="3">
    <citation type="submission" date="2018-07" db="EMBL/GenBank/DDBJ databases">
        <title>Complete Genome and Methylome Analysis of Deinococcus wulumuqiensis NEB 479.</title>
        <authorList>
            <person name="Fomenkov A."/>
            <person name="Luyten Y."/>
            <person name="Vincze T."/>
            <person name="Anton B.P."/>
            <person name="Clark T."/>
            <person name="Roberts R.J."/>
            <person name="Morgan R.D."/>
        </authorList>
    </citation>
    <scope>NUCLEOTIDE SEQUENCE [LARGE SCALE GENOMIC DNA]</scope>
    <source>
        <strain evidence="1 4">NEB 479</strain>
        <plasmid evidence="1">pDrdA</plasmid>
        <plasmid evidence="4">Plasmid pdrda</plasmid>
    </source>
</reference>
<protein>
    <submittedName>
        <fullName evidence="1">Uncharacterized protein</fullName>
    </submittedName>
</protein>
<dbReference type="Proteomes" id="UP000253744">
    <property type="component" value="Plasmid pDrdA"/>
</dbReference>
<proteinExistence type="predicted"/>
<reference evidence="2" key="2">
    <citation type="journal article" date="2014" name="Int. J. Syst. Evol. Microbiol.">
        <title>Complete genome sequence of Corynebacterium casei LMG S-19264T (=DSM 44701T), isolated from a smear-ripened cheese.</title>
        <authorList>
            <consortium name="US DOE Joint Genome Institute (JGI-PGF)"/>
            <person name="Walter F."/>
            <person name="Albersmeier A."/>
            <person name="Kalinowski J."/>
            <person name="Ruckert C."/>
        </authorList>
    </citation>
    <scope>NUCLEOTIDE SEQUENCE</scope>
    <source>
        <strain evidence="2">CGMCC 1.8885</strain>
    </source>
</reference>
<dbReference type="Proteomes" id="UP000630135">
    <property type="component" value="Unassembled WGS sequence"/>
</dbReference>
<geneLocation type="plasmid" evidence="4">
    <name>pdrda</name>
</geneLocation>
<accession>A0A345IKL9</accession>
<sequence length="129" mass="14071">MDAETPCLPWQTGERLLLLSGAGLPLGHLTLRELRPFAFRCAFEPLPAYESCRALFEEDNRLADALACDHSPEAFAHAERVQAEVQALGLILRREGGGLCRDFLLGIDGEHADLRPLTPAPAALLEEPA</sequence>
<dbReference type="GeneID" id="59166412"/>
<evidence type="ECO:0000313" key="4">
    <source>
        <dbReference type="Proteomes" id="UP000253744"/>
    </source>
</evidence>
<dbReference type="STRING" id="1288484.GCA_000348665_02527"/>
<dbReference type="KEGG" id="dwu:DVJ83_13655"/>